<evidence type="ECO:0000313" key="2">
    <source>
        <dbReference type="Proteomes" id="UP000466442"/>
    </source>
</evidence>
<reference evidence="1" key="1">
    <citation type="journal article" date="2021" name="Mol. Ecol. Resour.">
        <title>Apolygus lucorum genome provides insights into omnivorousness and mesophyll feeding.</title>
        <authorList>
            <person name="Liu Y."/>
            <person name="Liu H."/>
            <person name="Wang H."/>
            <person name="Huang T."/>
            <person name="Liu B."/>
            <person name="Yang B."/>
            <person name="Yin L."/>
            <person name="Li B."/>
            <person name="Zhang Y."/>
            <person name="Zhang S."/>
            <person name="Jiang F."/>
            <person name="Zhang X."/>
            <person name="Ren Y."/>
            <person name="Wang B."/>
            <person name="Wang S."/>
            <person name="Lu Y."/>
            <person name="Wu K."/>
            <person name="Fan W."/>
            <person name="Wang G."/>
        </authorList>
    </citation>
    <scope>NUCLEOTIDE SEQUENCE</scope>
    <source>
        <strain evidence="1">12Hb</strain>
    </source>
</reference>
<organism evidence="1 2">
    <name type="scientific">Apolygus lucorum</name>
    <name type="common">Small green plant bug</name>
    <name type="synonym">Lygocoris lucorum</name>
    <dbReference type="NCBI Taxonomy" id="248454"/>
    <lineage>
        <taxon>Eukaryota</taxon>
        <taxon>Metazoa</taxon>
        <taxon>Ecdysozoa</taxon>
        <taxon>Arthropoda</taxon>
        <taxon>Hexapoda</taxon>
        <taxon>Insecta</taxon>
        <taxon>Pterygota</taxon>
        <taxon>Neoptera</taxon>
        <taxon>Paraneoptera</taxon>
        <taxon>Hemiptera</taxon>
        <taxon>Heteroptera</taxon>
        <taxon>Panheteroptera</taxon>
        <taxon>Cimicomorpha</taxon>
        <taxon>Miridae</taxon>
        <taxon>Mirini</taxon>
        <taxon>Apolygus</taxon>
    </lineage>
</organism>
<dbReference type="EMBL" id="WIXP02000007">
    <property type="protein sequence ID" value="KAF6207983.1"/>
    <property type="molecule type" value="Genomic_DNA"/>
</dbReference>
<dbReference type="AlphaFoldDB" id="A0A6A4K2L9"/>
<accession>A0A6A4K2L9</accession>
<gene>
    <name evidence="1" type="ORF">GE061_016432</name>
</gene>
<dbReference type="OrthoDB" id="10555192at2759"/>
<keyword evidence="2" id="KW-1185">Reference proteome</keyword>
<evidence type="ECO:0000313" key="1">
    <source>
        <dbReference type="EMBL" id="KAF6207983.1"/>
    </source>
</evidence>
<sequence>MWTLFFLVVLSSIADDCLSADATEECQILQTTDPRTPCYILIRQGVQVPPFIYMLNIPRPTPELPCPASQTLDSKLTCYIPNNEPDAPAFVLNAPLLPNSDELDESPSGKLALREAKANPLFKPIKTEETKFRHQTSVTGPQRSLGPPSPHLTMAVFRPLNPSPSFTEAPMFRTQSHHDFSTGFPSPKTYQLKYRIIHYTSPLRKQPFYQGREQSSGSNYPYPAGSSSFTTFQGPYPPSTWTTF</sequence>
<proteinExistence type="predicted"/>
<protein>
    <submittedName>
        <fullName evidence="1">Uncharacterized protein</fullName>
    </submittedName>
</protein>
<comment type="caution">
    <text evidence="1">The sequence shown here is derived from an EMBL/GenBank/DDBJ whole genome shotgun (WGS) entry which is preliminary data.</text>
</comment>
<name>A0A6A4K2L9_APOLU</name>
<dbReference type="Proteomes" id="UP000466442">
    <property type="component" value="Unassembled WGS sequence"/>
</dbReference>